<evidence type="ECO:0000313" key="4">
    <source>
        <dbReference type="Proteomes" id="UP001358586"/>
    </source>
</evidence>
<dbReference type="PANTHER" id="PTHR33699:SF2">
    <property type="entry name" value="PATHOGENIC TYPE III EFFECTOR AVIRULENCE FACTOR AVR AVRRPT-CLEAVAGE: CLEAVAGE SITE PROTEIN-RELATED"/>
    <property type="match status" value="1"/>
</dbReference>
<reference evidence="3 4" key="1">
    <citation type="submission" date="2023-03" db="EMBL/GenBank/DDBJ databases">
        <title>WGS of Gossypium arboreum.</title>
        <authorList>
            <person name="Yu D."/>
        </authorList>
    </citation>
    <scope>NUCLEOTIDE SEQUENCE [LARGE SCALE GENOMIC DNA]</scope>
    <source>
        <tissue evidence="3">Leaf</tissue>
    </source>
</reference>
<evidence type="ECO:0000256" key="1">
    <source>
        <dbReference type="SAM" id="MobiDB-lite"/>
    </source>
</evidence>
<proteinExistence type="predicted"/>
<organism evidence="3 4">
    <name type="scientific">Gossypium arboreum</name>
    <name type="common">Tree cotton</name>
    <name type="synonym">Gossypium nanking</name>
    <dbReference type="NCBI Taxonomy" id="29729"/>
    <lineage>
        <taxon>Eukaryota</taxon>
        <taxon>Viridiplantae</taxon>
        <taxon>Streptophyta</taxon>
        <taxon>Embryophyta</taxon>
        <taxon>Tracheophyta</taxon>
        <taxon>Spermatophyta</taxon>
        <taxon>Magnoliopsida</taxon>
        <taxon>eudicotyledons</taxon>
        <taxon>Gunneridae</taxon>
        <taxon>Pentapetalae</taxon>
        <taxon>rosids</taxon>
        <taxon>malvids</taxon>
        <taxon>Malvales</taxon>
        <taxon>Malvaceae</taxon>
        <taxon>Malvoideae</taxon>
        <taxon>Gossypium</taxon>
    </lineage>
</organism>
<feature type="compositionally biased region" description="Pro residues" evidence="1">
    <location>
        <begin position="249"/>
        <end position="259"/>
    </location>
</feature>
<keyword evidence="4" id="KW-1185">Reference proteome</keyword>
<dbReference type="PANTHER" id="PTHR33699">
    <property type="entry name" value="EXPRESSED PROTEIN"/>
    <property type="match status" value="1"/>
</dbReference>
<dbReference type="InterPro" id="IPR008700">
    <property type="entry name" value="TypeIII_avirulence_cleave"/>
</dbReference>
<evidence type="ECO:0000259" key="2">
    <source>
        <dbReference type="Pfam" id="PF05627"/>
    </source>
</evidence>
<feature type="domain" description="RIN4 pathogenic type III effector avirulence factor Avr cleavage site" evidence="2">
    <location>
        <begin position="160"/>
        <end position="186"/>
    </location>
</feature>
<sequence length="296" mass="34008">MIPKGIGFHRLDDQNNSFLMKLGFNLASNDKDLRVRVFRLKYDLFPVWVSEDIVRRGIGQDPSFPIYGYESEDILHVFRDCSTEKEGFNSNRLLRVGQSYPRRLLCVLKFGFASTNSTDATKQKSVPGESNQVADLITKMSSIGKEAIVLRTKHQDYYTRSHVPAFGSWDWNNDLPFTQCFESARQAGLLRYSYSEDRDLYVAGDLYDNDVVTPAMIVVPRRRKKGRQSNDKEGKRQNWEINDVKESPSPTPLHRPTPKPVDEDLYKISPHLLYAKPRKKRGLSFFASCMVPTCVL</sequence>
<evidence type="ECO:0000313" key="3">
    <source>
        <dbReference type="EMBL" id="KAK5784184.1"/>
    </source>
</evidence>
<protein>
    <recommendedName>
        <fullName evidence="2">RIN4 pathogenic type III effector avirulence factor Avr cleavage site domain-containing protein</fullName>
    </recommendedName>
</protein>
<dbReference type="EMBL" id="JARKNE010000011">
    <property type="protein sequence ID" value="KAK5784184.1"/>
    <property type="molecule type" value="Genomic_DNA"/>
</dbReference>
<gene>
    <name evidence="3" type="ORF">PVK06_038704</name>
</gene>
<comment type="caution">
    <text evidence="3">The sequence shown here is derived from an EMBL/GenBank/DDBJ whole genome shotgun (WGS) entry which is preliminary data.</text>
</comment>
<accession>A0ABR0N3G8</accession>
<dbReference type="Pfam" id="PF05627">
    <property type="entry name" value="AvrRpt-cleavage"/>
    <property type="match status" value="1"/>
</dbReference>
<dbReference type="Proteomes" id="UP001358586">
    <property type="component" value="Chromosome 11"/>
</dbReference>
<name>A0ABR0N3G8_GOSAR</name>
<feature type="compositionally biased region" description="Basic and acidic residues" evidence="1">
    <location>
        <begin position="228"/>
        <end position="246"/>
    </location>
</feature>
<feature type="region of interest" description="Disordered" evidence="1">
    <location>
        <begin position="222"/>
        <end position="261"/>
    </location>
</feature>